<accession>A0A9P7K7M5</accession>
<dbReference type="EMBL" id="JABCKV010001112">
    <property type="protein sequence ID" value="KAG5640153.1"/>
    <property type="molecule type" value="Genomic_DNA"/>
</dbReference>
<organism evidence="1 2">
    <name type="scientific">Asterophora parasitica</name>
    <dbReference type="NCBI Taxonomy" id="117018"/>
    <lineage>
        <taxon>Eukaryota</taxon>
        <taxon>Fungi</taxon>
        <taxon>Dikarya</taxon>
        <taxon>Basidiomycota</taxon>
        <taxon>Agaricomycotina</taxon>
        <taxon>Agaricomycetes</taxon>
        <taxon>Agaricomycetidae</taxon>
        <taxon>Agaricales</taxon>
        <taxon>Tricholomatineae</taxon>
        <taxon>Lyophyllaceae</taxon>
        <taxon>Asterophora</taxon>
    </lineage>
</organism>
<evidence type="ECO:0000313" key="2">
    <source>
        <dbReference type="Proteomes" id="UP000775547"/>
    </source>
</evidence>
<name>A0A9P7K7M5_9AGAR</name>
<reference evidence="1" key="1">
    <citation type="submission" date="2020-07" db="EMBL/GenBank/DDBJ databases">
        <authorList>
            <person name="Nieuwenhuis M."/>
            <person name="Van De Peppel L.J.J."/>
        </authorList>
    </citation>
    <scope>NUCLEOTIDE SEQUENCE</scope>
    <source>
        <strain evidence="1">AP01</strain>
        <tissue evidence="1">Mycelium</tissue>
    </source>
</reference>
<proteinExistence type="predicted"/>
<gene>
    <name evidence="1" type="ORF">DXG03_000906</name>
</gene>
<evidence type="ECO:0000313" key="1">
    <source>
        <dbReference type="EMBL" id="KAG5640153.1"/>
    </source>
</evidence>
<sequence length="185" mass="20955">MDTLVPKECPIEKERRERSVVIEYLPESTKKLASERVDDDFAAVRKMLDVAELEVRPETVFRMGTPKQSSNGRPPLPRLLKVVLPRASSQKTLLKCTKKLAEINELKNVRIRPSLSGMEREQQFQLRQEKRKRNEAGGNFVIYAGKLMERAKVRDYIAAASKGSRSAVDTPKFPTFSFAALGSSF</sequence>
<protein>
    <submittedName>
        <fullName evidence="1">Uncharacterized protein</fullName>
    </submittedName>
</protein>
<reference evidence="1" key="2">
    <citation type="submission" date="2021-10" db="EMBL/GenBank/DDBJ databases">
        <title>Phylogenomics reveals ancestral predisposition of the termite-cultivated fungus Termitomyces towards a domesticated lifestyle.</title>
        <authorList>
            <person name="Auxier B."/>
            <person name="Grum-Grzhimaylo A."/>
            <person name="Cardenas M.E."/>
            <person name="Lodge J.D."/>
            <person name="Laessoe T."/>
            <person name="Pedersen O."/>
            <person name="Smith M.E."/>
            <person name="Kuyper T.W."/>
            <person name="Franco-Molano E.A."/>
            <person name="Baroni T.J."/>
            <person name="Aanen D.K."/>
        </authorList>
    </citation>
    <scope>NUCLEOTIDE SEQUENCE</scope>
    <source>
        <strain evidence="1">AP01</strain>
        <tissue evidence="1">Mycelium</tissue>
    </source>
</reference>
<dbReference type="AlphaFoldDB" id="A0A9P7K7M5"/>
<dbReference type="Proteomes" id="UP000775547">
    <property type="component" value="Unassembled WGS sequence"/>
</dbReference>
<comment type="caution">
    <text evidence="1">The sequence shown here is derived from an EMBL/GenBank/DDBJ whole genome shotgun (WGS) entry which is preliminary data.</text>
</comment>
<dbReference type="OrthoDB" id="5869388at2759"/>
<keyword evidence="2" id="KW-1185">Reference proteome</keyword>